<name>A0ACC5VY36_9GAMM</name>
<dbReference type="EMBL" id="JABYQT010000010">
    <property type="protein sequence ID" value="MBZ5488706.1"/>
    <property type="molecule type" value="Genomic_DNA"/>
</dbReference>
<dbReference type="Proteomes" id="UP001319846">
    <property type="component" value="Unassembled WGS sequence"/>
</dbReference>
<reference evidence="1" key="1">
    <citation type="submission" date="2020-06" db="EMBL/GenBank/DDBJ databases">
        <title>Whole Genome Sequence of Halomonas aquamarina MB598.</title>
        <authorList>
            <person name="Pervaiz M."/>
            <person name="Fariq A."/>
            <person name="Yasmin A."/>
            <person name="Welch M."/>
        </authorList>
    </citation>
    <scope>NUCLEOTIDE SEQUENCE</scope>
    <source>
        <strain evidence="1">MB598</strain>
    </source>
</reference>
<proteinExistence type="predicted"/>
<evidence type="ECO:0000313" key="1">
    <source>
        <dbReference type="EMBL" id="MBZ5488706.1"/>
    </source>
</evidence>
<protein>
    <submittedName>
        <fullName evidence="1">Prepilin-type N-terminal cleavage/methylation domain-containing protein</fullName>
    </submittedName>
</protein>
<gene>
    <name evidence="1" type="ORF">HW452_14355</name>
</gene>
<organism evidence="1 2">
    <name type="scientific">Vreelandella aquamarina</name>
    <dbReference type="NCBI Taxonomy" id="77097"/>
    <lineage>
        <taxon>Bacteria</taxon>
        <taxon>Pseudomonadati</taxon>
        <taxon>Pseudomonadota</taxon>
        <taxon>Gammaproteobacteria</taxon>
        <taxon>Oceanospirillales</taxon>
        <taxon>Halomonadaceae</taxon>
        <taxon>Vreelandella</taxon>
    </lineage>
</organism>
<sequence length="139" mass="15022">MARQTGFTLIEALMALALLAFGLMGVAAMQLTSLHGAMAGFQHSVASLAALDAQERAWGRLSRLQGCRRIDVAALEGDWQAQWFNDSRAPLGESVGSLRRTVVASGCEMTVSIVMKARDPDSIDEHVDYVFLLPTLEEG</sequence>
<accession>A0ACC5VY36</accession>
<evidence type="ECO:0000313" key="2">
    <source>
        <dbReference type="Proteomes" id="UP001319846"/>
    </source>
</evidence>
<comment type="caution">
    <text evidence="1">The sequence shown here is derived from an EMBL/GenBank/DDBJ whole genome shotgun (WGS) entry which is preliminary data.</text>
</comment>
<keyword evidence="2" id="KW-1185">Reference proteome</keyword>